<feature type="coiled-coil region" evidence="1">
    <location>
        <begin position="55"/>
        <end position="117"/>
    </location>
</feature>
<accession>A0A380Q9R4</accession>
<dbReference type="AlphaFoldDB" id="A0A380Q9R4"/>
<reference evidence="2 3" key="1">
    <citation type="submission" date="2018-06" db="EMBL/GenBank/DDBJ databases">
        <authorList>
            <consortium name="Pathogen Informatics"/>
            <person name="Doyle S."/>
        </authorList>
    </citation>
    <scope>NUCLEOTIDE SEQUENCE [LARGE SCALE GENOMIC DNA]</scope>
    <source>
        <strain evidence="2 3">NCTC8580</strain>
    </source>
</reference>
<dbReference type="EMBL" id="UHJC01000001">
    <property type="protein sequence ID" value="SUP83814.1"/>
    <property type="molecule type" value="Genomic_DNA"/>
</dbReference>
<evidence type="ECO:0000256" key="1">
    <source>
        <dbReference type="SAM" id="Coils"/>
    </source>
</evidence>
<organism evidence="2 3">
    <name type="scientific">Yersinia pseudotuberculosis</name>
    <dbReference type="NCBI Taxonomy" id="633"/>
    <lineage>
        <taxon>Bacteria</taxon>
        <taxon>Pseudomonadati</taxon>
        <taxon>Pseudomonadota</taxon>
        <taxon>Gammaproteobacteria</taxon>
        <taxon>Enterobacterales</taxon>
        <taxon>Yersiniaceae</taxon>
        <taxon>Yersinia</taxon>
    </lineage>
</organism>
<protein>
    <recommendedName>
        <fullName evidence="4">Ead/Ea22-like family protein</fullName>
    </recommendedName>
</protein>
<name>A0A380Q9R4_YERPU</name>
<evidence type="ECO:0008006" key="4">
    <source>
        <dbReference type="Google" id="ProtNLM"/>
    </source>
</evidence>
<proteinExistence type="predicted"/>
<evidence type="ECO:0000313" key="2">
    <source>
        <dbReference type="EMBL" id="SUP83814.1"/>
    </source>
</evidence>
<dbReference type="Proteomes" id="UP000255087">
    <property type="component" value="Unassembled WGS sequence"/>
</dbReference>
<gene>
    <name evidence="2" type="ORF">NCTC8580_02729</name>
</gene>
<keyword evidence="1" id="KW-0175">Coiled coil</keyword>
<sequence length="193" mass="21766">MNNIEELICQSRIKEISHGSSPLIGEKERLALTAMYWHQEHQAAVEAFQETGRNLLLAQEQITALIAQLEAAQKERDEAIVLNKHLDLSIRKGEVVNSSLRERAEKAEAQAESNALEIRKLGLQWSRAEKVEAELSAANEKLVVPVVLPDDGLEDCINMWPDNWRNDFDTGYNFGIWRCEQNIKAAGFAVEGE</sequence>
<evidence type="ECO:0000313" key="3">
    <source>
        <dbReference type="Proteomes" id="UP000255087"/>
    </source>
</evidence>